<evidence type="ECO:0000259" key="5">
    <source>
        <dbReference type="PROSITE" id="PS50929"/>
    </source>
</evidence>
<dbReference type="Pfam" id="PF00664">
    <property type="entry name" value="ABC_membrane"/>
    <property type="match status" value="1"/>
</dbReference>
<keyword evidence="2" id="KW-0812">Transmembrane</keyword>
<protein>
    <recommendedName>
        <fullName evidence="5">ABC transmembrane type-1 domain-containing protein</fullName>
    </recommendedName>
</protein>
<comment type="caution">
    <text evidence="6">The sequence shown here is derived from an EMBL/GenBank/DDBJ whole genome shotgun (WGS) entry which is preliminary data.</text>
</comment>
<keyword evidence="7" id="KW-1185">Reference proteome</keyword>
<evidence type="ECO:0000256" key="4">
    <source>
        <dbReference type="ARBA" id="ARBA00023136"/>
    </source>
</evidence>
<reference evidence="7" key="1">
    <citation type="journal article" date="2019" name="Int. J. Syst. Evol. Microbiol.">
        <title>The Global Catalogue of Microorganisms (GCM) 10K type strain sequencing project: providing services to taxonomists for standard genome sequencing and annotation.</title>
        <authorList>
            <consortium name="The Broad Institute Genomics Platform"/>
            <consortium name="The Broad Institute Genome Sequencing Center for Infectious Disease"/>
            <person name="Wu L."/>
            <person name="Ma J."/>
        </authorList>
    </citation>
    <scope>NUCLEOTIDE SEQUENCE [LARGE SCALE GENOMIC DNA]</scope>
    <source>
        <strain evidence="7">JCM 18302</strain>
    </source>
</reference>
<evidence type="ECO:0000256" key="2">
    <source>
        <dbReference type="ARBA" id="ARBA00022692"/>
    </source>
</evidence>
<accession>A0ABP9P8K1</accession>
<dbReference type="Gene3D" id="1.20.1560.10">
    <property type="entry name" value="ABC transporter type 1, transmembrane domain"/>
    <property type="match status" value="1"/>
</dbReference>
<comment type="subcellular location">
    <subcellularLocation>
        <location evidence="1">Cell membrane</location>
        <topology evidence="1">Multi-pass membrane protein</topology>
    </subcellularLocation>
</comment>
<dbReference type="RefSeq" id="WP_345613285.1">
    <property type="nucleotide sequence ID" value="NZ_BAABJO010000058.1"/>
</dbReference>
<evidence type="ECO:0000256" key="1">
    <source>
        <dbReference type="ARBA" id="ARBA00004651"/>
    </source>
</evidence>
<evidence type="ECO:0000256" key="3">
    <source>
        <dbReference type="ARBA" id="ARBA00022989"/>
    </source>
</evidence>
<evidence type="ECO:0000313" key="6">
    <source>
        <dbReference type="EMBL" id="GAA5142145.1"/>
    </source>
</evidence>
<keyword evidence="4" id="KW-0472">Membrane</keyword>
<dbReference type="InterPro" id="IPR011527">
    <property type="entry name" value="ABC1_TM_dom"/>
</dbReference>
<evidence type="ECO:0000313" key="7">
    <source>
        <dbReference type="Proteomes" id="UP001500804"/>
    </source>
</evidence>
<gene>
    <name evidence="6" type="ORF">GCM10023320_82110</name>
</gene>
<feature type="domain" description="ABC transmembrane type-1" evidence="5">
    <location>
        <begin position="1"/>
        <end position="63"/>
    </location>
</feature>
<name>A0ABP9P8K1_9PSEU</name>
<dbReference type="InterPro" id="IPR036640">
    <property type="entry name" value="ABC1_TM_sf"/>
</dbReference>
<dbReference type="SUPFAM" id="SSF90123">
    <property type="entry name" value="ABC transporter transmembrane region"/>
    <property type="match status" value="1"/>
</dbReference>
<dbReference type="Proteomes" id="UP001500804">
    <property type="component" value="Unassembled WGS sequence"/>
</dbReference>
<organism evidence="6 7">
    <name type="scientific">Pseudonocardia adelaidensis</name>
    <dbReference type="NCBI Taxonomy" id="648754"/>
    <lineage>
        <taxon>Bacteria</taxon>
        <taxon>Bacillati</taxon>
        <taxon>Actinomycetota</taxon>
        <taxon>Actinomycetes</taxon>
        <taxon>Pseudonocardiales</taxon>
        <taxon>Pseudonocardiaceae</taxon>
        <taxon>Pseudonocardia</taxon>
    </lineage>
</organism>
<dbReference type="EMBL" id="BAABJO010000058">
    <property type="protein sequence ID" value="GAA5142145.1"/>
    <property type="molecule type" value="Genomic_DNA"/>
</dbReference>
<proteinExistence type="predicted"/>
<dbReference type="PROSITE" id="PS50929">
    <property type="entry name" value="ABC_TM1F"/>
    <property type="match status" value="1"/>
</dbReference>
<keyword evidence="3" id="KW-1133">Transmembrane helix</keyword>
<sequence>MIATAYIGVAVVEGMVSGTDQYLSTWVGERFILNLRNRLFIHLHQQSPGFFERHQLGDILSRLIGSSPPRPAMPVRCDPAKREAGSHLKITWSSR</sequence>